<feature type="domain" description="DUF4470" evidence="4">
    <location>
        <begin position="33"/>
        <end position="130"/>
    </location>
</feature>
<dbReference type="InterPro" id="IPR024119">
    <property type="entry name" value="TF_DEAF-1"/>
</dbReference>
<keyword evidence="1" id="KW-0805">Transcription regulation</keyword>
<organism evidence="5 6">
    <name type="scientific">Stylophora pistillata</name>
    <name type="common">Smooth cauliflower coral</name>
    <dbReference type="NCBI Taxonomy" id="50429"/>
    <lineage>
        <taxon>Eukaryota</taxon>
        <taxon>Metazoa</taxon>
        <taxon>Cnidaria</taxon>
        <taxon>Anthozoa</taxon>
        <taxon>Hexacorallia</taxon>
        <taxon>Scleractinia</taxon>
        <taxon>Astrocoeniina</taxon>
        <taxon>Pocilloporidae</taxon>
        <taxon>Stylophora</taxon>
    </lineage>
</organism>
<keyword evidence="6" id="KW-1185">Reference proteome</keyword>
<evidence type="ECO:0000259" key="4">
    <source>
        <dbReference type="Pfam" id="PF14737"/>
    </source>
</evidence>
<keyword evidence="3" id="KW-0539">Nucleus</keyword>
<evidence type="ECO:0000313" key="6">
    <source>
        <dbReference type="Proteomes" id="UP000225706"/>
    </source>
</evidence>
<reference evidence="6" key="1">
    <citation type="journal article" date="2017" name="bioRxiv">
        <title>Comparative analysis of the genomes of Stylophora pistillata and Acropora digitifera provides evidence for extensive differences between species of corals.</title>
        <authorList>
            <person name="Voolstra C.R."/>
            <person name="Li Y."/>
            <person name="Liew Y.J."/>
            <person name="Baumgarten S."/>
            <person name="Zoccola D."/>
            <person name="Flot J.-F."/>
            <person name="Tambutte S."/>
            <person name="Allemand D."/>
            <person name="Aranda M."/>
        </authorList>
    </citation>
    <scope>NUCLEOTIDE SEQUENCE [LARGE SCALE GENOMIC DNA]</scope>
</reference>
<dbReference type="OrthoDB" id="5958408at2759"/>
<evidence type="ECO:0000256" key="1">
    <source>
        <dbReference type="ARBA" id="ARBA00023015"/>
    </source>
</evidence>
<dbReference type="Proteomes" id="UP000225706">
    <property type="component" value="Unassembled WGS sequence"/>
</dbReference>
<dbReference type="EMBL" id="LSMT01000075">
    <property type="protein sequence ID" value="PFX28872.1"/>
    <property type="molecule type" value="Genomic_DNA"/>
</dbReference>
<dbReference type="GO" id="GO:0000981">
    <property type="term" value="F:DNA-binding transcription factor activity, RNA polymerase II-specific"/>
    <property type="evidence" value="ECO:0007669"/>
    <property type="project" value="TreeGrafter"/>
</dbReference>
<dbReference type="PANTHER" id="PTHR10237">
    <property type="entry name" value="DEFORMED EPIDERMAL AUTOREGULATORY FACTOR 1 HOMOLOG SUPPRESSIN"/>
    <property type="match status" value="1"/>
</dbReference>
<evidence type="ECO:0000256" key="2">
    <source>
        <dbReference type="ARBA" id="ARBA00023163"/>
    </source>
</evidence>
<keyword evidence="2" id="KW-0804">Transcription</keyword>
<dbReference type="PANTHER" id="PTHR10237:SF1">
    <property type="entry name" value="DEFORMED EPIDERMAL AUTOREGULATORY FACTOR 1 HOMOLOG"/>
    <property type="match status" value="1"/>
</dbReference>
<proteinExistence type="predicted"/>
<sequence length="1142" mass="129830">MQLQHDKHGVLKLSLANPKAQVLFPTGHYTYAFGNTPGINLAEYFGTSKSDENLDFLLLGAGDIRNLLFTVSELSQRQQPQIPASLHFHLNDHDPSIIARDVIILETVRTIDPNCDLDVDFLWNLWYNLSLSSEELERFQTILQTLTSPKQGDVKSQFGSISVFTECLQIWKDWLRSELDINTVSLQRRRLMITGLNLAHQETQDARQDHLNFLTAVTSLTNTTVKQLCTLTDEHKLGRKCLHEHGFVYQEIYSYYWSGTTPDVQNSSKVNPTLIRPFEQKWRVHYGSCPFSGFIPIDRNRLESNKSITKVCKEKLRELVEHFQGFVKGRSKRLPVKVTFWDGDALDLCRDGLPKDALFDIIHTSNLSDHIGLLNILVCCSGRLKEPDQSQLFTSTMLWRASGLSSLEEYLESSLGIRQSLFPTVLGLKLAEDLDLGRSDILTLNESRRIEDRMIWVKTDRKRSLITLLRSPDVLSALKSMAARCFRLPSANERCLQLSGVTLSSPMTFFIAFLRIAATFAERAEQVLCVIEECLPSVRLFQKRTFSKLCCLSWNVFKCLAGVCSGVVLKAEVRVTFPISSLSRNTPVMQAVLFEDPTDARFLRVWPLSQLEQRTFHRPVHLFYNNVRYDVDQGTVSLLMLEADWKALHEETVLVLISSSVNCTSQAVKLKPDTRGSINNSCCFTNETVNMKSKTDYEMAEISQAKRRMRKSRLSKNNLSCVRISCVSGHVGNGLQKYDSCYRLEILSSQDVIIQNPGHLHKSTDCLVTEKSQKKAPLSLFPSGIDSPYFQSKDDVSLQTKKSDDVIIHNDGHTTEDDGDSNLLSTTVERVDGVTLFGMGLLDVTLVTREISKTDHLELLALEEHAMCYNADILILRTADITGPRVEYYPTDSPTIVEISTDNQGKPLQLYFAAPVDERTSKVQLLKDKKRLRCHFPKSELGVFGPTCIKRLPYLDLSNFPKWTSREDLNILMDFHPMDDDSATPQDRTPFENLQNALQCVIMSFMESPKSKNCFKIHESRDAEDSPPNFTIVVQNMYCHKQVPLAKVLFCDHSVIPFPLEGNKTATTATAVKYRELLKQEMADRKESPMLHVTEEGQVLLKRLLYSNAKRVKQTATLSPVWMDSFLQLRFRNDNTCYDTLE</sequence>
<dbReference type="Pfam" id="PF14737">
    <property type="entry name" value="DUF4470"/>
    <property type="match status" value="1"/>
</dbReference>
<protein>
    <recommendedName>
        <fullName evidence="4">DUF4470 domain-containing protein</fullName>
    </recommendedName>
</protein>
<name>A0A2B4SK56_STYPI</name>
<evidence type="ECO:0000313" key="5">
    <source>
        <dbReference type="EMBL" id="PFX28872.1"/>
    </source>
</evidence>
<evidence type="ECO:0000256" key="3">
    <source>
        <dbReference type="ARBA" id="ARBA00023242"/>
    </source>
</evidence>
<comment type="caution">
    <text evidence="5">The sequence shown here is derived from an EMBL/GenBank/DDBJ whole genome shotgun (WGS) entry which is preliminary data.</text>
</comment>
<dbReference type="InterPro" id="IPR027974">
    <property type="entry name" value="DUF4470"/>
</dbReference>
<accession>A0A2B4SK56</accession>
<gene>
    <name evidence="5" type="ORF">AWC38_SpisGene6368</name>
</gene>
<dbReference type="AlphaFoldDB" id="A0A2B4SK56"/>
<dbReference type="GO" id="GO:0005634">
    <property type="term" value="C:nucleus"/>
    <property type="evidence" value="ECO:0007669"/>
    <property type="project" value="TreeGrafter"/>
</dbReference>